<dbReference type="RefSeq" id="WP_147139704.1">
    <property type="nucleotide sequence ID" value="NZ_BAABIJ010000002.1"/>
</dbReference>
<sequence>MTTSDTSLPGVANPVPDFTPVPDPVPDAAPPGGDSGRPDSGAGRDDSDTGEAVVTEGAPRPVEIADHASWRDVGDNPWQADEDAPPPVIGE</sequence>
<evidence type="ECO:0000313" key="3">
    <source>
        <dbReference type="Proteomes" id="UP000321617"/>
    </source>
</evidence>
<feature type="region of interest" description="Disordered" evidence="1">
    <location>
        <begin position="1"/>
        <end position="91"/>
    </location>
</feature>
<keyword evidence="3" id="KW-1185">Reference proteome</keyword>
<gene>
    <name evidence="2" type="ORF">LX16_3272</name>
</gene>
<proteinExistence type="predicted"/>
<evidence type="ECO:0000313" key="2">
    <source>
        <dbReference type="EMBL" id="TWJ12513.1"/>
    </source>
</evidence>
<feature type="compositionally biased region" description="Basic and acidic residues" evidence="1">
    <location>
        <begin position="63"/>
        <end position="74"/>
    </location>
</feature>
<dbReference type="Proteomes" id="UP000321617">
    <property type="component" value="Unassembled WGS sequence"/>
</dbReference>
<dbReference type="AlphaFoldDB" id="A0A562V3S6"/>
<dbReference type="EMBL" id="VLLL01000006">
    <property type="protein sequence ID" value="TWJ12513.1"/>
    <property type="molecule type" value="Genomic_DNA"/>
</dbReference>
<feature type="compositionally biased region" description="Pro residues" evidence="1">
    <location>
        <begin position="17"/>
        <end position="29"/>
    </location>
</feature>
<comment type="caution">
    <text evidence="2">The sequence shown here is derived from an EMBL/GenBank/DDBJ whole genome shotgun (WGS) entry which is preliminary data.</text>
</comment>
<accession>A0A562V3S6</accession>
<name>A0A562V3S6_9ACTN</name>
<evidence type="ECO:0000256" key="1">
    <source>
        <dbReference type="SAM" id="MobiDB-lite"/>
    </source>
</evidence>
<organism evidence="2 3">
    <name type="scientific">Stackebrandtia albiflava</name>
    <dbReference type="NCBI Taxonomy" id="406432"/>
    <lineage>
        <taxon>Bacteria</taxon>
        <taxon>Bacillati</taxon>
        <taxon>Actinomycetota</taxon>
        <taxon>Actinomycetes</taxon>
        <taxon>Glycomycetales</taxon>
        <taxon>Glycomycetaceae</taxon>
        <taxon>Stackebrandtia</taxon>
    </lineage>
</organism>
<protein>
    <submittedName>
        <fullName evidence="2">Uncharacterized protein</fullName>
    </submittedName>
</protein>
<reference evidence="2 3" key="1">
    <citation type="journal article" date="2013" name="Stand. Genomic Sci.">
        <title>Genomic Encyclopedia of Type Strains, Phase I: The one thousand microbial genomes (KMG-I) project.</title>
        <authorList>
            <person name="Kyrpides N.C."/>
            <person name="Woyke T."/>
            <person name="Eisen J.A."/>
            <person name="Garrity G."/>
            <person name="Lilburn T.G."/>
            <person name="Beck B.J."/>
            <person name="Whitman W.B."/>
            <person name="Hugenholtz P."/>
            <person name="Klenk H.P."/>
        </authorList>
    </citation>
    <scope>NUCLEOTIDE SEQUENCE [LARGE SCALE GENOMIC DNA]</scope>
    <source>
        <strain evidence="2 3">DSM 45044</strain>
    </source>
</reference>